<dbReference type="AlphaFoldDB" id="A0A1S7QQR8"/>
<dbReference type="RefSeq" id="WP_080819395.1">
    <property type="nucleotide sequence ID" value="NZ_LT009749.1"/>
</dbReference>
<gene>
    <name evidence="1" type="ORF">AGR7C_Lc100047</name>
</gene>
<protein>
    <submittedName>
        <fullName evidence="1">Uncharacterized protein</fullName>
    </submittedName>
</protein>
<dbReference type="Proteomes" id="UP000191987">
    <property type="component" value="Unassembled WGS sequence"/>
</dbReference>
<dbReference type="EMBL" id="FBWG01000028">
    <property type="protein sequence ID" value="CUX40622.1"/>
    <property type="molecule type" value="Genomic_DNA"/>
</dbReference>
<sequence>MTVREQENRQREKARVARLEDITRRCKGDGWRFDTDGDQTHIIARRSTGESVILGTLYAEALPDEIELLTGALENTILFLTLRERAKIAFRSGQSPPPERQQVSRLREGDFAANAAMLCADTLFHRFLEQRQHPAQSRTIHNKEHADTVLKSLIGITSKTQLNREERAQAAFIDLRTDFELWKGGRS</sequence>
<name>A0A1S7QQR8_9HYPH</name>
<reference evidence="1 2" key="1">
    <citation type="submission" date="2016-01" db="EMBL/GenBank/DDBJ databases">
        <authorList>
            <person name="Oliw E.H."/>
        </authorList>
    </citation>
    <scope>NUCLEOTIDE SEQUENCE [LARGE SCALE GENOMIC DNA]</scope>
    <source>
        <strain evidence="1 2">Zutra 3-1</strain>
    </source>
</reference>
<evidence type="ECO:0000313" key="1">
    <source>
        <dbReference type="EMBL" id="CUX40622.1"/>
    </source>
</evidence>
<evidence type="ECO:0000313" key="2">
    <source>
        <dbReference type="Proteomes" id="UP000191987"/>
    </source>
</evidence>
<proteinExistence type="predicted"/>
<organism evidence="1 2">
    <name type="scientific">Agrobacterium deltaense Zutra 3/1</name>
    <dbReference type="NCBI Taxonomy" id="1183427"/>
    <lineage>
        <taxon>Bacteria</taxon>
        <taxon>Pseudomonadati</taxon>
        <taxon>Pseudomonadota</taxon>
        <taxon>Alphaproteobacteria</taxon>
        <taxon>Hyphomicrobiales</taxon>
        <taxon>Rhizobiaceae</taxon>
        <taxon>Rhizobium/Agrobacterium group</taxon>
        <taxon>Agrobacterium</taxon>
    </lineage>
</organism>
<accession>A0A1S7QQR8</accession>